<dbReference type="Proteomes" id="UP001190700">
    <property type="component" value="Unassembled WGS sequence"/>
</dbReference>
<dbReference type="InterPro" id="IPR036412">
    <property type="entry name" value="HAD-like_sf"/>
</dbReference>
<proteinExistence type="predicted"/>
<dbReference type="AlphaFoldDB" id="A0AAE0L8I3"/>
<dbReference type="InterPro" id="IPR023214">
    <property type="entry name" value="HAD_sf"/>
</dbReference>
<name>A0AAE0L8I3_9CHLO</name>
<evidence type="ECO:0000313" key="1">
    <source>
        <dbReference type="EMBL" id="KAK3275689.1"/>
    </source>
</evidence>
<comment type="caution">
    <text evidence="1">The sequence shown here is derived from an EMBL/GenBank/DDBJ whole genome shotgun (WGS) entry which is preliminary data.</text>
</comment>
<reference evidence="1 2" key="1">
    <citation type="journal article" date="2015" name="Genome Biol. Evol.">
        <title>Comparative Genomics of a Bacterivorous Green Alga Reveals Evolutionary Causalities and Consequences of Phago-Mixotrophic Mode of Nutrition.</title>
        <authorList>
            <person name="Burns J.A."/>
            <person name="Paasch A."/>
            <person name="Narechania A."/>
            <person name="Kim E."/>
        </authorList>
    </citation>
    <scope>NUCLEOTIDE SEQUENCE [LARGE SCALE GENOMIC DNA]</scope>
    <source>
        <strain evidence="1 2">PLY_AMNH</strain>
    </source>
</reference>
<keyword evidence="2" id="KW-1185">Reference proteome</keyword>
<dbReference type="SUPFAM" id="SSF56784">
    <property type="entry name" value="HAD-like"/>
    <property type="match status" value="1"/>
</dbReference>
<organism evidence="1 2">
    <name type="scientific">Cymbomonas tetramitiformis</name>
    <dbReference type="NCBI Taxonomy" id="36881"/>
    <lineage>
        <taxon>Eukaryota</taxon>
        <taxon>Viridiplantae</taxon>
        <taxon>Chlorophyta</taxon>
        <taxon>Pyramimonadophyceae</taxon>
        <taxon>Pyramimonadales</taxon>
        <taxon>Pyramimonadaceae</taxon>
        <taxon>Cymbomonas</taxon>
    </lineage>
</organism>
<dbReference type="Gene3D" id="3.40.50.1000">
    <property type="entry name" value="HAD superfamily/HAD-like"/>
    <property type="match status" value="1"/>
</dbReference>
<protein>
    <submittedName>
        <fullName evidence="1">Uncharacterized protein</fullName>
    </submittedName>
</protein>
<evidence type="ECO:0000313" key="2">
    <source>
        <dbReference type="Proteomes" id="UP001190700"/>
    </source>
</evidence>
<dbReference type="EMBL" id="LGRX02007073">
    <property type="protein sequence ID" value="KAK3275689.1"/>
    <property type="molecule type" value="Genomic_DNA"/>
</dbReference>
<gene>
    <name evidence="1" type="ORF">CYMTET_16199</name>
</gene>
<accession>A0AAE0L8I3</accession>
<sequence length="248" mass="27952">MGDKTRICNSLKNQCPGINRVPLTLPPGEGIFMEEINCKEMALDCHQRQATKRTIYLHANTSRSRVCVFDIDETLLAHRHASDRCKSEVLGRAKSAVERCRELGYGLAINTAERGCEYAKRIRDWRGLLTNQNHLLKIGFELETLRSRATQYFSLEKACCTPSCDPRRFKERDCQVPLKELAMKNIANHFGVKPECLVLFDDKGFFGELKKSGYNFQQIGTRGGGRHECGGIGRGQLDRGLLKLGALC</sequence>